<sequence>MGIFKRKIHRGIDTPDMRTVKVDKVCQFFLHSSSLFQPKDS</sequence>
<accession>K6Z5R7</accession>
<comment type="caution">
    <text evidence="1">The sequence shown here is derived from an EMBL/GenBank/DDBJ whole genome shotgun (WGS) entry which is preliminary data.</text>
</comment>
<organism evidence="1 2">
    <name type="scientific">Paraglaciecola polaris LMG 21857</name>
    <dbReference type="NCBI Taxonomy" id="1129793"/>
    <lineage>
        <taxon>Bacteria</taxon>
        <taxon>Pseudomonadati</taxon>
        <taxon>Pseudomonadota</taxon>
        <taxon>Gammaproteobacteria</taxon>
        <taxon>Alteromonadales</taxon>
        <taxon>Alteromonadaceae</taxon>
        <taxon>Paraglaciecola</taxon>
    </lineage>
</organism>
<evidence type="ECO:0000313" key="1">
    <source>
        <dbReference type="EMBL" id="GAC31551.1"/>
    </source>
</evidence>
<dbReference type="EMBL" id="BAER01000017">
    <property type="protein sequence ID" value="GAC31551.1"/>
    <property type="molecule type" value="Genomic_DNA"/>
</dbReference>
<reference evidence="2" key="1">
    <citation type="journal article" date="2014" name="Environ. Microbiol.">
        <title>Comparative genomics of the marine bacterial genus Glaciecola reveals the high degree of genomic diversity and genomic characteristic for cold adaptation.</title>
        <authorList>
            <person name="Qin Q.L."/>
            <person name="Xie B.B."/>
            <person name="Yu Y."/>
            <person name="Shu Y.L."/>
            <person name="Rong J.C."/>
            <person name="Zhang Y.J."/>
            <person name="Zhao D.L."/>
            <person name="Chen X.L."/>
            <person name="Zhang X.Y."/>
            <person name="Chen B."/>
            <person name="Zhou B.C."/>
            <person name="Zhang Y.Z."/>
        </authorList>
    </citation>
    <scope>NUCLEOTIDE SEQUENCE [LARGE SCALE GENOMIC DNA]</scope>
    <source>
        <strain evidence="2">LMG 21857</strain>
    </source>
</reference>
<proteinExistence type="predicted"/>
<keyword evidence="2" id="KW-1185">Reference proteome</keyword>
<dbReference type="Proteomes" id="UP000006322">
    <property type="component" value="Unassembled WGS sequence"/>
</dbReference>
<evidence type="ECO:0000313" key="2">
    <source>
        <dbReference type="Proteomes" id="UP000006322"/>
    </source>
</evidence>
<name>K6Z5R7_9ALTE</name>
<dbReference type="AlphaFoldDB" id="K6Z5R7"/>
<dbReference type="STRING" id="1129793.GPLA_0635"/>
<protein>
    <submittedName>
        <fullName evidence="1">Uncharacterized protein</fullName>
    </submittedName>
</protein>
<gene>
    <name evidence="1" type="ORF">GPLA_0635</name>
</gene>